<feature type="signal peptide" evidence="1">
    <location>
        <begin position="1"/>
        <end position="25"/>
    </location>
</feature>
<dbReference type="AlphaFoldDB" id="A0A1Q5SS49"/>
<keyword evidence="3" id="KW-1185">Reference proteome</keyword>
<evidence type="ECO:0000313" key="3">
    <source>
        <dbReference type="Proteomes" id="UP000186955"/>
    </source>
</evidence>
<feature type="chain" id="PRO_5013089797" evidence="1">
    <location>
        <begin position="26"/>
        <end position="64"/>
    </location>
</feature>
<evidence type="ECO:0000313" key="2">
    <source>
        <dbReference type="EMBL" id="OKO90831.1"/>
    </source>
</evidence>
<reference evidence="2 3" key="1">
    <citation type="submission" date="2016-10" db="EMBL/GenBank/DDBJ databases">
        <title>Genome sequence of the ascomycete fungus Penicillium subrubescens.</title>
        <authorList>
            <person name="De Vries R.P."/>
            <person name="Peng M."/>
            <person name="Dilokpimol A."/>
            <person name="Hilden K."/>
            <person name="Makela M.R."/>
            <person name="Grigoriev I."/>
            <person name="Riley R."/>
            <person name="Granchi Z."/>
        </authorList>
    </citation>
    <scope>NUCLEOTIDE SEQUENCE [LARGE SCALE GENOMIC DNA]</scope>
    <source>
        <strain evidence="2 3">CBS 132785</strain>
    </source>
</reference>
<dbReference type="Proteomes" id="UP000186955">
    <property type="component" value="Unassembled WGS sequence"/>
</dbReference>
<accession>A0A1Q5SS49</accession>
<protein>
    <submittedName>
        <fullName evidence="2">Uncharacterized protein</fullName>
    </submittedName>
</protein>
<gene>
    <name evidence="2" type="ORF">PENSUB_13132</name>
</gene>
<evidence type="ECO:0000256" key="1">
    <source>
        <dbReference type="SAM" id="SignalP"/>
    </source>
</evidence>
<organism evidence="2 3">
    <name type="scientific">Penicillium subrubescens</name>
    <dbReference type="NCBI Taxonomy" id="1316194"/>
    <lineage>
        <taxon>Eukaryota</taxon>
        <taxon>Fungi</taxon>
        <taxon>Dikarya</taxon>
        <taxon>Ascomycota</taxon>
        <taxon>Pezizomycotina</taxon>
        <taxon>Eurotiomycetes</taxon>
        <taxon>Eurotiomycetidae</taxon>
        <taxon>Eurotiales</taxon>
        <taxon>Aspergillaceae</taxon>
        <taxon>Penicillium</taxon>
    </lineage>
</organism>
<name>A0A1Q5SS49_9EURO</name>
<keyword evidence="1" id="KW-0732">Signal</keyword>
<proteinExistence type="predicted"/>
<dbReference type="EMBL" id="MNBE01000756">
    <property type="protein sequence ID" value="OKO90831.1"/>
    <property type="molecule type" value="Genomic_DNA"/>
</dbReference>
<sequence length="64" mass="6932">MGLSHQIKFYLLAICGLFLMTTVAAMLKPNQPQSRIVGRAPAPDHDEASIVERGTAAVCKTYVT</sequence>
<comment type="caution">
    <text evidence="2">The sequence shown here is derived from an EMBL/GenBank/DDBJ whole genome shotgun (WGS) entry which is preliminary data.</text>
</comment>